<keyword evidence="3" id="KW-0804">Transcription</keyword>
<evidence type="ECO:0000256" key="3">
    <source>
        <dbReference type="ARBA" id="ARBA00023163"/>
    </source>
</evidence>
<dbReference type="SUPFAM" id="SSF51215">
    <property type="entry name" value="Regulatory protein AraC"/>
    <property type="match status" value="1"/>
</dbReference>
<sequence length="198" mass="21684">MTPSGERAAYWRVPGLALEAMHARFEHYAYPMHAHDTYSFGVTDDGAQSFVCRGERHVSAAGLVMAFNPDEPHDGQSAVHHGYRYRMLHLGEDLLRDVLHDAAPGGAGLPLFDTPVVDDPALARAVAHLHTAVVENAPRLVVEERLTATVLALTRDAATRPARLPDPQGRVDLAAMERARGLLRQRFAENIAADELAR</sequence>
<keyword evidence="2" id="KW-0238">DNA-binding</keyword>
<dbReference type="EMBL" id="MCGQ01000119">
    <property type="protein sequence ID" value="OXY85589.1"/>
    <property type="molecule type" value="Genomic_DNA"/>
</dbReference>
<dbReference type="GO" id="GO:0006355">
    <property type="term" value="P:regulation of DNA-templated transcription"/>
    <property type="evidence" value="ECO:0007669"/>
    <property type="project" value="InterPro"/>
</dbReference>
<comment type="caution">
    <text evidence="5">The sequence shown here is derived from an EMBL/GenBank/DDBJ whole genome shotgun (WGS) entry which is preliminary data.</text>
</comment>
<name>A0A233RQB3_STRDA</name>
<dbReference type="PANTHER" id="PTHR46796:SF2">
    <property type="entry name" value="TRANSCRIPTIONAL REGULATORY PROTEIN"/>
    <property type="match status" value="1"/>
</dbReference>
<feature type="non-terminal residue" evidence="5">
    <location>
        <position position="198"/>
    </location>
</feature>
<accession>A0A233RQB3</accession>
<evidence type="ECO:0000313" key="5">
    <source>
        <dbReference type="EMBL" id="OXY85589.1"/>
    </source>
</evidence>
<dbReference type="Proteomes" id="UP000215483">
    <property type="component" value="Unassembled WGS sequence"/>
</dbReference>
<dbReference type="RefSeq" id="WP_094222879.1">
    <property type="nucleotide sequence ID" value="NZ_MCGQ01000119.1"/>
</dbReference>
<dbReference type="InterPro" id="IPR037923">
    <property type="entry name" value="HTH-like"/>
</dbReference>
<dbReference type="InterPro" id="IPR050204">
    <property type="entry name" value="AraC_XylS_family_regulators"/>
</dbReference>
<organism evidence="5 6">
    <name type="scientific">Streptomyces diastatochromogenes</name>
    <dbReference type="NCBI Taxonomy" id="42236"/>
    <lineage>
        <taxon>Bacteria</taxon>
        <taxon>Bacillati</taxon>
        <taxon>Actinomycetota</taxon>
        <taxon>Actinomycetes</taxon>
        <taxon>Kitasatosporales</taxon>
        <taxon>Streptomycetaceae</taxon>
        <taxon>Streptomyces</taxon>
    </lineage>
</organism>
<protein>
    <submittedName>
        <fullName evidence="5">AraC family transcriptional regulator</fullName>
    </submittedName>
</protein>
<dbReference type="GO" id="GO:0003677">
    <property type="term" value="F:DNA binding"/>
    <property type="evidence" value="ECO:0007669"/>
    <property type="project" value="UniProtKB-KW"/>
</dbReference>
<keyword evidence="6" id="KW-1185">Reference proteome</keyword>
<dbReference type="Pfam" id="PF02311">
    <property type="entry name" value="AraC_binding"/>
    <property type="match status" value="1"/>
</dbReference>
<reference evidence="5 6" key="1">
    <citation type="submission" date="2016-07" db="EMBL/GenBank/DDBJ databases">
        <title>Draft genome of Streptomyces diastatochromogenes.</title>
        <authorList>
            <person name="Podduturi R."/>
            <person name="Lukassen M.B."/>
            <person name="Clausen N."/>
            <person name="Nielsen J.L."/>
            <person name="Jorgensen N.O."/>
        </authorList>
    </citation>
    <scope>NUCLEOTIDE SEQUENCE [LARGE SCALE GENOMIC DNA]</scope>
    <source>
        <strain evidence="5 6">DSM 40608</strain>
    </source>
</reference>
<dbReference type="OrthoDB" id="3172070at2"/>
<evidence type="ECO:0000256" key="1">
    <source>
        <dbReference type="ARBA" id="ARBA00023015"/>
    </source>
</evidence>
<evidence type="ECO:0000259" key="4">
    <source>
        <dbReference type="Pfam" id="PF02311"/>
    </source>
</evidence>
<dbReference type="PANTHER" id="PTHR46796">
    <property type="entry name" value="HTH-TYPE TRANSCRIPTIONAL ACTIVATOR RHAS-RELATED"/>
    <property type="match status" value="1"/>
</dbReference>
<evidence type="ECO:0000313" key="6">
    <source>
        <dbReference type="Proteomes" id="UP000215483"/>
    </source>
</evidence>
<feature type="domain" description="AraC-type arabinose-binding/dimerisation" evidence="4">
    <location>
        <begin position="17"/>
        <end position="143"/>
    </location>
</feature>
<proteinExistence type="predicted"/>
<dbReference type="InterPro" id="IPR003313">
    <property type="entry name" value="AraC-bd"/>
</dbReference>
<keyword evidence="1" id="KW-0805">Transcription regulation</keyword>
<dbReference type="AlphaFoldDB" id="A0A233RQB3"/>
<evidence type="ECO:0000256" key="2">
    <source>
        <dbReference type="ARBA" id="ARBA00023125"/>
    </source>
</evidence>
<gene>
    <name evidence="5" type="ORF">BEK98_45545</name>
</gene>